<feature type="domain" description="EGF-like" evidence="7">
    <location>
        <begin position="275"/>
        <end position="311"/>
    </location>
</feature>
<evidence type="ECO:0000256" key="6">
    <source>
        <dbReference type="PROSITE-ProRule" id="PRU00076"/>
    </source>
</evidence>
<dbReference type="SUPFAM" id="SSF53300">
    <property type="entry name" value="vWA-like"/>
    <property type="match status" value="1"/>
</dbReference>
<evidence type="ECO:0000256" key="4">
    <source>
        <dbReference type="ARBA" id="ARBA00023157"/>
    </source>
</evidence>
<dbReference type="InterPro" id="IPR002035">
    <property type="entry name" value="VWF_A"/>
</dbReference>
<keyword evidence="2" id="KW-0732">Signal</keyword>
<dbReference type="SUPFAM" id="SSF57196">
    <property type="entry name" value="EGF/Laminin"/>
    <property type="match status" value="1"/>
</dbReference>
<dbReference type="SMART" id="SM00179">
    <property type="entry name" value="EGF_CA"/>
    <property type="match status" value="1"/>
</dbReference>
<comment type="caution">
    <text evidence="9">The sequence shown here is derived from an EMBL/GenBank/DDBJ whole genome shotgun (WGS) entry which is preliminary data.</text>
</comment>
<dbReference type="SMART" id="SM00327">
    <property type="entry name" value="VWA"/>
    <property type="match status" value="1"/>
</dbReference>
<keyword evidence="4 6" id="KW-1015">Disulfide bond</keyword>
<dbReference type="GO" id="GO:0005509">
    <property type="term" value="F:calcium ion binding"/>
    <property type="evidence" value="ECO:0007669"/>
    <property type="project" value="InterPro"/>
</dbReference>
<dbReference type="EMBL" id="JAIQCJ010001425">
    <property type="protein sequence ID" value="KAJ8789551.1"/>
    <property type="molecule type" value="Genomic_DNA"/>
</dbReference>
<evidence type="ECO:0000259" key="8">
    <source>
        <dbReference type="PROSITE" id="PS50234"/>
    </source>
</evidence>
<evidence type="ECO:0008006" key="11">
    <source>
        <dbReference type="Google" id="ProtNLM"/>
    </source>
</evidence>
<dbReference type="AlphaFoldDB" id="A0AB34H9R9"/>
<dbReference type="PRINTS" id="PR00453">
    <property type="entry name" value="VWFADOMAIN"/>
</dbReference>
<reference evidence="9 10" key="1">
    <citation type="submission" date="2022-11" db="EMBL/GenBank/DDBJ databases">
        <title>Whole genome sequence of Eschrichtius robustus ER-17-0199.</title>
        <authorList>
            <person name="Bruniche-Olsen A."/>
            <person name="Black A.N."/>
            <person name="Fields C.J."/>
            <person name="Walden K."/>
            <person name="Dewoody J.A."/>
        </authorList>
    </citation>
    <scope>NUCLEOTIDE SEQUENCE [LARGE SCALE GENOMIC DNA]</scope>
    <source>
        <strain evidence="9">ER-17-0199</strain>
        <tissue evidence="9">Blubber</tissue>
    </source>
</reference>
<dbReference type="SMART" id="SM00181">
    <property type="entry name" value="EGF"/>
    <property type="match status" value="1"/>
</dbReference>
<dbReference type="PROSITE" id="PS50026">
    <property type="entry name" value="EGF_3"/>
    <property type="match status" value="1"/>
</dbReference>
<dbReference type="InterPro" id="IPR036465">
    <property type="entry name" value="vWFA_dom_sf"/>
</dbReference>
<evidence type="ECO:0000256" key="5">
    <source>
        <dbReference type="ARBA" id="ARBA00023180"/>
    </source>
</evidence>
<dbReference type="PANTHER" id="PTHR24020">
    <property type="entry name" value="COLLAGEN ALPHA"/>
    <property type="match status" value="1"/>
</dbReference>
<keyword evidence="5" id="KW-0325">Glycoprotein</keyword>
<dbReference type="Proteomes" id="UP001159641">
    <property type="component" value="Unassembled WGS sequence"/>
</dbReference>
<dbReference type="PROSITE" id="PS00022">
    <property type="entry name" value="EGF_1"/>
    <property type="match status" value="1"/>
</dbReference>
<protein>
    <recommendedName>
        <fullName evidence="11">von Willebrand factor A domain-containing protein 2</fullName>
    </recommendedName>
</protein>
<evidence type="ECO:0000256" key="3">
    <source>
        <dbReference type="ARBA" id="ARBA00022737"/>
    </source>
</evidence>
<accession>A0AB34H9R9</accession>
<keyword evidence="3" id="KW-0677">Repeat</keyword>
<dbReference type="InterPro" id="IPR000742">
    <property type="entry name" value="EGF"/>
</dbReference>
<dbReference type="InterPro" id="IPR001881">
    <property type="entry name" value="EGF-like_Ca-bd_dom"/>
</dbReference>
<evidence type="ECO:0000313" key="10">
    <source>
        <dbReference type="Proteomes" id="UP001159641"/>
    </source>
</evidence>
<keyword evidence="1 6" id="KW-0245">EGF-like domain</keyword>
<proteinExistence type="predicted"/>
<dbReference type="Gene3D" id="2.10.25.10">
    <property type="entry name" value="Laminin"/>
    <property type="match status" value="1"/>
</dbReference>
<feature type="disulfide bond" evidence="6">
    <location>
        <begin position="301"/>
        <end position="310"/>
    </location>
</feature>
<dbReference type="InterPro" id="IPR050525">
    <property type="entry name" value="ECM_Assembly_Org"/>
</dbReference>
<evidence type="ECO:0000313" key="9">
    <source>
        <dbReference type="EMBL" id="KAJ8789551.1"/>
    </source>
</evidence>
<comment type="caution">
    <text evidence="6">Lacks conserved residue(s) required for the propagation of feature annotation.</text>
</comment>
<keyword evidence="10" id="KW-1185">Reference proteome</keyword>
<name>A0AB34H9R9_ESCRO</name>
<dbReference type="PROSITE" id="PS50234">
    <property type="entry name" value="VWFA"/>
    <property type="match status" value="1"/>
</dbReference>
<gene>
    <name evidence="9" type="ORF">J1605_022078</name>
</gene>
<evidence type="ECO:0000256" key="1">
    <source>
        <dbReference type="ARBA" id="ARBA00022536"/>
    </source>
</evidence>
<organism evidence="9 10">
    <name type="scientific">Eschrichtius robustus</name>
    <name type="common">California gray whale</name>
    <name type="synonym">Eschrichtius gibbosus</name>
    <dbReference type="NCBI Taxonomy" id="9764"/>
    <lineage>
        <taxon>Eukaryota</taxon>
        <taxon>Metazoa</taxon>
        <taxon>Chordata</taxon>
        <taxon>Craniata</taxon>
        <taxon>Vertebrata</taxon>
        <taxon>Euteleostomi</taxon>
        <taxon>Mammalia</taxon>
        <taxon>Eutheria</taxon>
        <taxon>Laurasiatheria</taxon>
        <taxon>Artiodactyla</taxon>
        <taxon>Whippomorpha</taxon>
        <taxon>Cetacea</taxon>
        <taxon>Mysticeti</taxon>
        <taxon>Eschrichtiidae</taxon>
        <taxon>Eschrichtius</taxon>
    </lineage>
</organism>
<feature type="domain" description="VWFA" evidence="8">
    <location>
        <begin position="125"/>
        <end position="180"/>
    </location>
</feature>
<dbReference type="FunFam" id="2.10.25.10:FF:000066">
    <property type="entry name" value="FAT atypical cadherin 4"/>
    <property type="match status" value="1"/>
</dbReference>
<dbReference type="Pfam" id="PF00092">
    <property type="entry name" value="VWA"/>
    <property type="match status" value="1"/>
</dbReference>
<dbReference type="Gene3D" id="3.40.50.410">
    <property type="entry name" value="von Willebrand factor, type A domain"/>
    <property type="match status" value="2"/>
</dbReference>
<dbReference type="PANTHER" id="PTHR24020:SF20">
    <property type="entry name" value="PH DOMAIN-CONTAINING PROTEIN"/>
    <property type="match status" value="1"/>
</dbReference>
<evidence type="ECO:0000256" key="2">
    <source>
        <dbReference type="ARBA" id="ARBA00022729"/>
    </source>
</evidence>
<evidence type="ECO:0000259" key="7">
    <source>
        <dbReference type="PROSITE" id="PS50026"/>
    </source>
</evidence>
<sequence>MVLMTEARSQDQVAGPARFARARELLLLGVGSEAVWAELEEVTGSPERVMIYAGLQDLFGQIPKLRGMLCISSAQFRGEGGGRILQWTDSRPADLGSAHPRAVLTLLPPEVHSACSTGCQAQSLDLVFMLDASASVGPEDFAQMQSFVRSCALRFDVSPDVTQMGLVVYGGRVQTAFGLDPRRCSTAGQEPGPLPGWGCGGGHGWEGAEGVTVPAQKLRDNGVSVLVMGVRPVLREALRRLTGPRDSLIHVAAYADLRHHRDTFIEWICREAKRPVNLCTPSPCVSEGTCVLHNGSYLCKCRDGREGPHCESPLSGTLLPTLLTQGEERAQLQTLLPRDAVAADFPPNDDVENSSGVSTYFADLVECC</sequence>